<dbReference type="AlphaFoldDB" id="A0A0E9WII7"/>
<name>A0A0E9WII7_ANGAN</name>
<evidence type="ECO:0000313" key="1">
    <source>
        <dbReference type="EMBL" id="JAH90111.1"/>
    </source>
</evidence>
<organism evidence="1">
    <name type="scientific">Anguilla anguilla</name>
    <name type="common">European freshwater eel</name>
    <name type="synonym">Muraena anguilla</name>
    <dbReference type="NCBI Taxonomy" id="7936"/>
    <lineage>
        <taxon>Eukaryota</taxon>
        <taxon>Metazoa</taxon>
        <taxon>Chordata</taxon>
        <taxon>Craniata</taxon>
        <taxon>Vertebrata</taxon>
        <taxon>Euteleostomi</taxon>
        <taxon>Actinopterygii</taxon>
        <taxon>Neopterygii</taxon>
        <taxon>Teleostei</taxon>
        <taxon>Anguilliformes</taxon>
        <taxon>Anguillidae</taxon>
        <taxon>Anguilla</taxon>
    </lineage>
</organism>
<proteinExistence type="predicted"/>
<sequence>MMGLNKISKLKCTPFPQFCKLYIHYHAKAKARHLNFVMQFL</sequence>
<protein>
    <submittedName>
        <fullName evidence="1">Uncharacterized protein</fullName>
    </submittedName>
</protein>
<reference evidence="1" key="1">
    <citation type="submission" date="2014-11" db="EMBL/GenBank/DDBJ databases">
        <authorList>
            <person name="Amaro Gonzalez C."/>
        </authorList>
    </citation>
    <scope>NUCLEOTIDE SEQUENCE</scope>
</reference>
<accession>A0A0E9WII7</accession>
<dbReference type="EMBL" id="GBXM01018466">
    <property type="protein sequence ID" value="JAH90111.1"/>
    <property type="molecule type" value="Transcribed_RNA"/>
</dbReference>
<reference evidence="1" key="2">
    <citation type="journal article" date="2015" name="Fish Shellfish Immunol.">
        <title>Early steps in the European eel (Anguilla anguilla)-Vibrio vulnificus interaction in the gills: Role of the RtxA13 toxin.</title>
        <authorList>
            <person name="Callol A."/>
            <person name="Pajuelo D."/>
            <person name="Ebbesson L."/>
            <person name="Teles M."/>
            <person name="MacKenzie S."/>
            <person name="Amaro C."/>
        </authorList>
    </citation>
    <scope>NUCLEOTIDE SEQUENCE</scope>
</reference>